<dbReference type="AlphaFoldDB" id="A0A7W1XC48"/>
<sequence>MMVGRNEPCPCGSGKKFKKCCERVVTLDAAEKAREARESQLKNELLSELNRWFNQRVSEGKQLEWANRFKKLLQFPMDQPIPKEFSTSFRLWILFDAPCLNRKRPVEVWSATLRKAPQKERLARYFSESKFTCFEVTKKEEEYIILKELETGQEFTVLPAGAIAEKSLLFTRLLRIGNRYQIFGPYTSFVQEMRGEILVQLEKYSQVDEKRQELTTWEKGWKVFGWSISRAEELEQVKAVPSATPEPINGFFWPMAKEKEEDLPPRTMLQLEQFFLSFVAPLQKGTQQFYSRTLEWLYKYLSIRYGQAFDWNLLNEEALVHFLSVWYLDNAKISPNGARIFLNTLKHLFRWLEQEEISSVYGIYKQIYISLIRALPEAVEMRKSLMELSENDPGDSQEQESVMMQFAVSSSGPVVLVDGRWEPVPLSGLPSTGVERRYWVRGVVKKTPSGYCFARVEGVYPAMSQANQVQVSGNK</sequence>
<gene>
    <name evidence="1" type="ORF">H1164_13755</name>
</gene>
<organism evidence="1 2">
    <name type="scientific">Thermoactinomyces daqus</name>
    <dbReference type="NCBI Taxonomy" id="1329516"/>
    <lineage>
        <taxon>Bacteria</taxon>
        <taxon>Bacillati</taxon>
        <taxon>Bacillota</taxon>
        <taxon>Bacilli</taxon>
        <taxon>Bacillales</taxon>
        <taxon>Thermoactinomycetaceae</taxon>
        <taxon>Thermoactinomyces</taxon>
    </lineage>
</organism>
<accession>A0A7W1XC48</accession>
<name>A0A7W1XC48_9BACL</name>
<keyword evidence="2" id="KW-1185">Reference proteome</keyword>
<evidence type="ECO:0000313" key="2">
    <source>
        <dbReference type="Proteomes" id="UP000530514"/>
    </source>
</evidence>
<dbReference type="InterPro" id="IPR004027">
    <property type="entry name" value="SEC_C_motif"/>
</dbReference>
<dbReference type="SUPFAM" id="SSF103642">
    <property type="entry name" value="Sec-C motif"/>
    <property type="match status" value="1"/>
</dbReference>
<dbReference type="Pfam" id="PF02810">
    <property type="entry name" value="SEC-C"/>
    <property type="match status" value="1"/>
</dbReference>
<evidence type="ECO:0000313" key="1">
    <source>
        <dbReference type="EMBL" id="MBA4543951.1"/>
    </source>
</evidence>
<dbReference type="Proteomes" id="UP000530514">
    <property type="component" value="Unassembled WGS sequence"/>
</dbReference>
<dbReference type="OrthoDB" id="6399948at2"/>
<dbReference type="Gene3D" id="3.10.450.50">
    <property type="match status" value="1"/>
</dbReference>
<reference evidence="1 2" key="1">
    <citation type="submission" date="2020-07" db="EMBL/GenBank/DDBJ databases">
        <authorList>
            <person name="Feng H."/>
        </authorList>
    </citation>
    <scope>NUCLEOTIDE SEQUENCE [LARGE SCALE GENOMIC DNA]</scope>
    <source>
        <strain evidence="2">s-11</strain>
    </source>
</reference>
<protein>
    <submittedName>
        <fullName evidence="1">SEC-C domain-containing protein</fullName>
    </submittedName>
</protein>
<dbReference type="EMBL" id="JACEIP010000024">
    <property type="protein sequence ID" value="MBA4543951.1"/>
    <property type="molecule type" value="Genomic_DNA"/>
</dbReference>
<comment type="caution">
    <text evidence="1">The sequence shown here is derived from an EMBL/GenBank/DDBJ whole genome shotgun (WGS) entry which is preliminary data.</text>
</comment>
<proteinExistence type="predicted"/>